<sequence>MDSGLSANGGKRSPERTSTGTSPEHRRGDHLGEPRRGTLVTALLRLHRPLLVAAAFSAVVAVVATIGYFVDDRTLVGVPIWHKAAKFGVSITIYTLTIAWMLTFLPSRSRFARVIGTIIAFGITVELVLIVLQIIRGQMSHFNVGTVFDAAVYYGMGGFIVAVWIANLILGIVLAVRRLPDRGIAAGIRWGTAIGLIGMAIAFLMTIGEFEIVDMDAAEAQGLAGAHSVGAVDGGPTMPITGWNTQAGDIRVPHFVGLHALQIIPAFALGLVLLGRKWPRLHPESTRVGLVRIFALFYFGIVAVTAAQAISGQSILETDLRTLGVVAVLVVAAGLGSWAVLARTRQGTST</sequence>
<feature type="transmembrane region" description="Helical" evidence="2">
    <location>
        <begin position="295"/>
        <end position="316"/>
    </location>
</feature>
<comment type="caution">
    <text evidence="3">The sequence shown here is derived from an EMBL/GenBank/DDBJ whole genome shotgun (WGS) entry which is preliminary data.</text>
</comment>
<protein>
    <submittedName>
        <fullName evidence="3">Uncharacterized protein</fullName>
    </submittedName>
</protein>
<feature type="transmembrane region" description="Helical" evidence="2">
    <location>
        <begin position="188"/>
        <end position="207"/>
    </location>
</feature>
<evidence type="ECO:0000313" key="3">
    <source>
        <dbReference type="EMBL" id="PAK96747.1"/>
    </source>
</evidence>
<dbReference type="EMBL" id="NCWY01000002">
    <property type="protein sequence ID" value="PAK96747.1"/>
    <property type="molecule type" value="Genomic_DNA"/>
</dbReference>
<dbReference type="GeneID" id="99774413"/>
<feature type="transmembrane region" description="Helical" evidence="2">
    <location>
        <begin position="255"/>
        <end position="274"/>
    </location>
</feature>
<feature type="transmembrane region" description="Helical" evidence="2">
    <location>
        <begin position="85"/>
        <end position="104"/>
    </location>
</feature>
<reference evidence="3 4" key="1">
    <citation type="submission" date="2017-04" db="EMBL/GenBank/DDBJ databases">
        <title>Kefir bacterial isolates.</title>
        <authorList>
            <person name="Kim Y."/>
            <person name="Blasche S."/>
            <person name="Patil K.R."/>
        </authorList>
    </citation>
    <scope>NUCLEOTIDE SEQUENCE [LARGE SCALE GENOMIC DNA]</scope>
    <source>
        <strain evidence="3 4">OG2</strain>
    </source>
</reference>
<feature type="transmembrane region" description="Helical" evidence="2">
    <location>
        <begin position="50"/>
        <end position="70"/>
    </location>
</feature>
<gene>
    <name evidence="3" type="ORF">B8X04_02250</name>
</gene>
<keyword evidence="2" id="KW-1133">Transmembrane helix</keyword>
<feature type="transmembrane region" description="Helical" evidence="2">
    <location>
        <begin position="322"/>
        <end position="341"/>
    </location>
</feature>
<feature type="region of interest" description="Disordered" evidence="1">
    <location>
        <begin position="1"/>
        <end position="33"/>
    </location>
</feature>
<feature type="compositionally biased region" description="Basic and acidic residues" evidence="1">
    <location>
        <begin position="23"/>
        <end position="33"/>
    </location>
</feature>
<keyword evidence="2" id="KW-0472">Membrane</keyword>
<dbReference type="AlphaFoldDB" id="A0A269ZG14"/>
<dbReference type="Proteomes" id="UP000216867">
    <property type="component" value="Unassembled WGS sequence"/>
</dbReference>
<evidence type="ECO:0000256" key="2">
    <source>
        <dbReference type="SAM" id="Phobius"/>
    </source>
</evidence>
<feature type="transmembrane region" description="Helical" evidence="2">
    <location>
        <begin position="111"/>
        <end position="132"/>
    </location>
</feature>
<proteinExistence type="predicted"/>
<accession>A0A269ZG14</accession>
<dbReference type="RefSeq" id="WP_009376631.1">
    <property type="nucleotide sequence ID" value="NZ_CBDRLP010000004.1"/>
</dbReference>
<name>A0A269ZG14_9MICO</name>
<organism evidence="3 4">
    <name type="scientific">Brevibacterium casei</name>
    <dbReference type="NCBI Taxonomy" id="33889"/>
    <lineage>
        <taxon>Bacteria</taxon>
        <taxon>Bacillati</taxon>
        <taxon>Actinomycetota</taxon>
        <taxon>Actinomycetes</taxon>
        <taxon>Micrococcales</taxon>
        <taxon>Brevibacteriaceae</taxon>
        <taxon>Brevibacterium</taxon>
    </lineage>
</organism>
<evidence type="ECO:0000256" key="1">
    <source>
        <dbReference type="SAM" id="MobiDB-lite"/>
    </source>
</evidence>
<feature type="transmembrane region" description="Helical" evidence="2">
    <location>
        <begin position="152"/>
        <end position="176"/>
    </location>
</feature>
<keyword evidence="2" id="KW-0812">Transmembrane</keyword>
<evidence type="ECO:0000313" key="4">
    <source>
        <dbReference type="Proteomes" id="UP000216867"/>
    </source>
</evidence>